<dbReference type="EMBL" id="OX365700">
    <property type="protein sequence ID" value="CAI4032004.1"/>
    <property type="molecule type" value="Genomic_DNA"/>
</dbReference>
<dbReference type="KEGG" id="nti:DNFV4_02428"/>
<dbReference type="AlphaFoldDB" id="A0AA86MZP5"/>
<dbReference type="RefSeq" id="WP_289268755.1">
    <property type="nucleotide sequence ID" value="NZ_OX365700.1"/>
</dbReference>
<reference evidence="1" key="1">
    <citation type="submission" date="2022-10" db="EMBL/GenBank/DDBJ databases">
        <authorList>
            <person name="Koch H."/>
        </authorList>
    </citation>
    <scope>NUCLEOTIDE SEQUENCE</scope>
    <source>
        <strain evidence="1">DNF</strain>
    </source>
</reference>
<name>A0AA86MZP5_9BACT</name>
<evidence type="ECO:0000313" key="2">
    <source>
        <dbReference type="Proteomes" id="UP001179121"/>
    </source>
</evidence>
<dbReference type="Proteomes" id="UP001179121">
    <property type="component" value="Chromosome"/>
</dbReference>
<organism evidence="1 2">
    <name type="scientific">Nitrospira tepida</name>
    <dbReference type="NCBI Taxonomy" id="2973512"/>
    <lineage>
        <taxon>Bacteria</taxon>
        <taxon>Pseudomonadati</taxon>
        <taxon>Nitrospirota</taxon>
        <taxon>Nitrospiria</taxon>
        <taxon>Nitrospirales</taxon>
        <taxon>Nitrospiraceae</taxon>
        <taxon>Nitrospira</taxon>
    </lineage>
</organism>
<gene>
    <name evidence="1" type="ORF">DNFV4_02428</name>
</gene>
<protein>
    <submittedName>
        <fullName evidence="1">Uncharacterized protein</fullName>
    </submittedName>
</protein>
<proteinExistence type="predicted"/>
<accession>A0AA86MZP5</accession>
<sequence length="141" mass="15378">MDIEIGSNLYRNSNGVIDIEGVPLAQLAVKPSNGALLVNFALFDQAGRMVAKIVDSTLAFNEKRAYELNKSPNTVELKEIESGKLVLRLEQREPDRVVINKASFWTIKGHLCEISPTECRIDRHRLSGGDTDAKGGAAAIG</sequence>
<evidence type="ECO:0000313" key="1">
    <source>
        <dbReference type="EMBL" id="CAI4032004.1"/>
    </source>
</evidence>
<keyword evidence="2" id="KW-1185">Reference proteome</keyword>